<comment type="pathway">
    <text evidence="3">Lipid metabolism; C21-steroid hormone metabolism.</text>
</comment>
<dbReference type="Gene3D" id="1.10.630.10">
    <property type="entry name" value="Cytochrome P450"/>
    <property type="match status" value="1"/>
</dbReference>
<evidence type="ECO:0000256" key="15">
    <source>
        <dbReference type="ARBA" id="ARBA00023098"/>
    </source>
</evidence>
<dbReference type="InterPro" id="IPR050479">
    <property type="entry name" value="CYP11_CYP27_families"/>
</dbReference>
<name>A0A8S3TD94_MYTED</name>
<evidence type="ECO:0000256" key="3">
    <source>
        <dbReference type="ARBA" id="ARBA00005108"/>
    </source>
</evidence>
<dbReference type="GO" id="GO:0008203">
    <property type="term" value="P:cholesterol metabolic process"/>
    <property type="evidence" value="ECO:0007669"/>
    <property type="project" value="UniProtKB-KW"/>
</dbReference>
<reference evidence="27" key="1">
    <citation type="submission" date="2021-03" db="EMBL/GenBank/DDBJ databases">
        <authorList>
            <person name="Bekaert M."/>
        </authorList>
    </citation>
    <scope>NUCLEOTIDE SEQUENCE</scope>
</reference>
<evidence type="ECO:0000256" key="14">
    <source>
        <dbReference type="ARBA" id="ARBA00023033"/>
    </source>
</evidence>
<evidence type="ECO:0000256" key="23">
    <source>
        <dbReference type="ARBA" id="ARBA00033274"/>
    </source>
</evidence>
<evidence type="ECO:0000256" key="5">
    <source>
        <dbReference type="ARBA" id="ARBA00012764"/>
    </source>
</evidence>
<evidence type="ECO:0000256" key="10">
    <source>
        <dbReference type="ARBA" id="ARBA00022792"/>
    </source>
</evidence>
<dbReference type="InterPro" id="IPR001128">
    <property type="entry name" value="Cyt_P450"/>
</dbReference>
<proteinExistence type="inferred from homology"/>
<evidence type="ECO:0000256" key="19">
    <source>
        <dbReference type="ARBA" id="ARBA00023221"/>
    </source>
</evidence>
<keyword evidence="15" id="KW-0443">Lipid metabolism</keyword>
<evidence type="ECO:0000256" key="25">
    <source>
        <dbReference type="PIRSR" id="PIRSR602401-1"/>
    </source>
</evidence>
<evidence type="ECO:0000256" key="2">
    <source>
        <dbReference type="ARBA" id="ARBA00004637"/>
    </source>
</evidence>
<dbReference type="GO" id="GO:0006704">
    <property type="term" value="P:glucocorticoid biosynthetic process"/>
    <property type="evidence" value="ECO:0007669"/>
    <property type="project" value="TreeGrafter"/>
</dbReference>
<dbReference type="GO" id="GO:0020037">
    <property type="term" value="F:heme binding"/>
    <property type="evidence" value="ECO:0007669"/>
    <property type="project" value="InterPro"/>
</dbReference>
<dbReference type="OrthoDB" id="3945418at2759"/>
<comment type="subcellular location">
    <subcellularLocation>
        <location evidence="2">Mitochondrion inner membrane</location>
        <topology evidence="2">Peripheral membrane protein</topology>
    </subcellularLocation>
</comment>
<dbReference type="AlphaFoldDB" id="A0A8S3TD94"/>
<dbReference type="InterPro" id="IPR017972">
    <property type="entry name" value="Cyt_P450_CS"/>
</dbReference>
<keyword evidence="8 25" id="KW-0349">Heme</keyword>
<dbReference type="PANTHER" id="PTHR24279">
    <property type="entry name" value="CYTOCHROME P450"/>
    <property type="match status" value="1"/>
</dbReference>
<dbReference type="GO" id="GO:0005743">
    <property type="term" value="C:mitochondrial inner membrane"/>
    <property type="evidence" value="ECO:0007669"/>
    <property type="project" value="UniProtKB-SubCell"/>
</dbReference>
<evidence type="ECO:0000256" key="21">
    <source>
        <dbReference type="ARBA" id="ARBA00030343"/>
    </source>
</evidence>
<dbReference type="GO" id="GO:0071375">
    <property type="term" value="P:cellular response to peptide hormone stimulus"/>
    <property type="evidence" value="ECO:0007669"/>
    <property type="project" value="TreeGrafter"/>
</dbReference>
<keyword evidence="14 26" id="KW-0503">Monooxygenase</keyword>
<protein>
    <recommendedName>
        <fullName evidence="6">Cholesterol side-chain cleavage enzyme, mitochondrial</fullName>
        <ecNumber evidence="5">1.14.15.6</ecNumber>
    </recommendedName>
    <alternativeName>
        <fullName evidence="21">CYPXIA1</fullName>
    </alternativeName>
    <alternativeName>
        <fullName evidence="23">Cholesterol desmolase</fullName>
    </alternativeName>
    <alternativeName>
        <fullName evidence="22">Cytochrome P450 11A1</fullName>
    </alternativeName>
    <alternativeName>
        <fullName evidence="24">Cytochrome P450(scc)</fullName>
    </alternativeName>
</protein>
<gene>
    <name evidence="27" type="ORF">MEDL_41822</name>
</gene>
<dbReference type="GO" id="GO:0006700">
    <property type="term" value="P:C21-steroid hormone biosynthetic process"/>
    <property type="evidence" value="ECO:0007669"/>
    <property type="project" value="TreeGrafter"/>
</dbReference>
<keyword evidence="28" id="KW-1185">Reference proteome</keyword>
<comment type="similarity">
    <text evidence="4 26">Belongs to the cytochrome P450 family.</text>
</comment>
<evidence type="ECO:0000256" key="4">
    <source>
        <dbReference type="ARBA" id="ARBA00010617"/>
    </source>
</evidence>
<evidence type="ECO:0000256" key="8">
    <source>
        <dbReference type="ARBA" id="ARBA00022617"/>
    </source>
</evidence>
<evidence type="ECO:0000313" key="28">
    <source>
        <dbReference type="Proteomes" id="UP000683360"/>
    </source>
</evidence>
<evidence type="ECO:0000256" key="16">
    <source>
        <dbReference type="ARBA" id="ARBA00023128"/>
    </source>
</evidence>
<comment type="caution">
    <text evidence="27">The sequence shown here is derived from an EMBL/GenBank/DDBJ whole genome shotgun (WGS) entry which is preliminary data.</text>
</comment>
<evidence type="ECO:0000256" key="12">
    <source>
        <dbReference type="ARBA" id="ARBA00023002"/>
    </source>
</evidence>
<comment type="cofactor">
    <cofactor evidence="1 25">
        <name>heme</name>
        <dbReference type="ChEBI" id="CHEBI:30413"/>
    </cofactor>
</comment>
<dbReference type="GO" id="GO:0008386">
    <property type="term" value="F:cholesterol monooxygenase (side-chain-cleaving) activity"/>
    <property type="evidence" value="ECO:0007669"/>
    <property type="project" value="UniProtKB-EC"/>
</dbReference>
<evidence type="ECO:0000256" key="6">
    <source>
        <dbReference type="ARBA" id="ARBA00019844"/>
    </source>
</evidence>
<evidence type="ECO:0000256" key="9">
    <source>
        <dbReference type="ARBA" id="ARBA00022723"/>
    </source>
</evidence>
<dbReference type="PRINTS" id="PR00463">
    <property type="entry name" value="EP450I"/>
</dbReference>
<dbReference type="Proteomes" id="UP000683360">
    <property type="component" value="Unassembled WGS sequence"/>
</dbReference>
<keyword evidence="20" id="KW-0755">Steroidogenesis</keyword>
<dbReference type="CDD" id="cd11054">
    <property type="entry name" value="CYP24A1-like"/>
    <property type="match status" value="1"/>
</dbReference>
<keyword evidence="18" id="KW-1207">Sterol metabolism</keyword>
<dbReference type="EC" id="1.14.15.6" evidence="5"/>
<evidence type="ECO:0000256" key="7">
    <source>
        <dbReference type="ARBA" id="ARBA00022548"/>
    </source>
</evidence>
<dbReference type="PANTHER" id="PTHR24279:SF3">
    <property type="entry name" value="CHOLESTEROL SIDE-CHAIN CLEAVAGE ENZYME, MITOCHONDRIAL"/>
    <property type="match status" value="1"/>
</dbReference>
<evidence type="ECO:0000256" key="11">
    <source>
        <dbReference type="ARBA" id="ARBA00022946"/>
    </source>
</evidence>
<keyword evidence="12 26" id="KW-0560">Oxidoreductase</keyword>
<keyword evidence="13 25" id="KW-0408">Iron</keyword>
<evidence type="ECO:0000256" key="26">
    <source>
        <dbReference type="RuleBase" id="RU000461"/>
    </source>
</evidence>
<keyword evidence="7" id="KW-0153">Cholesterol metabolism</keyword>
<organism evidence="27 28">
    <name type="scientific">Mytilus edulis</name>
    <name type="common">Blue mussel</name>
    <dbReference type="NCBI Taxonomy" id="6550"/>
    <lineage>
        <taxon>Eukaryota</taxon>
        <taxon>Metazoa</taxon>
        <taxon>Spiralia</taxon>
        <taxon>Lophotrochozoa</taxon>
        <taxon>Mollusca</taxon>
        <taxon>Bivalvia</taxon>
        <taxon>Autobranchia</taxon>
        <taxon>Pteriomorphia</taxon>
        <taxon>Mytilida</taxon>
        <taxon>Mytiloidea</taxon>
        <taxon>Mytilidae</taxon>
        <taxon>Mytilinae</taxon>
        <taxon>Mytilus</taxon>
    </lineage>
</organism>
<sequence>MAEHIVKRVLSTATNIASKSPKKSPKRLLTTDHAATTAKTSSTISMNDIPMTKTMVDLPGPNGYPLVGTAPEYFKGENKGQMHKVQRRFHEMYGPIFKEKLGPVTNISIADPNLVEEVVRSEGKFPNRPPYPSWTIYKKMRTQANGLMTVSNAEEWSTCRTAIGKHMLRPKTVLQYVDVMNEVVTDFVNRLKYTRDNHATNSAVPNLQNELSKWAIESISSVLLETRLGCLDENVSSENQAFIDAVGDMFKTGHQLMVFAELHKRFGTKTWKTHVDAWDTIYRVAGEHIDKKLADITEKYERLQSGSEDDNKASFLEHLLGNENLPLDAVYANTTELMLAGLDTSANAMGMVTYLLSRNPRVQEKLIKEVETVLQNRICTAEELSNMTYARAVVKETLRLFPVIPINARVMTEDTTIGGYLIPKGTCILLNTFTMSRDATQFVNPDDFIPERWERDSNKWNPFSNLPFGFGARSCAGRRMAQQELYLAIIRLAQNFWLAPSKDFDAEPTLRTVLTFEKDIPVEFQDR</sequence>
<keyword evidence="11" id="KW-0809">Transit peptide</keyword>
<dbReference type="PRINTS" id="PR00385">
    <property type="entry name" value="P450"/>
</dbReference>
<dbReference type="InterPro" id="IPR036396">
    <property type="entry name" value="Cyt_P450_sf"/>
</dbReference>
<evidence type="ECO:0000256" key="24">
    <source>
        <dbReference type="ARBA" id="ARBA00033394"/>
    </source>
</evidence>
<keyword evidence="10" id="KW-0999">Mitochondrion inner membrane</keyword>
<dbReference type="EMBL" id="CAJPWZ010002010">
    <property type="protein sequence ID" value="CAG2228890.1"/>
    <property type="molecule type" value="Genomic_DNA"/>
</dbReference>
<evidence type="ECO:0000256" key="22">
    <source>
        <dbReference type="ARBA" id="ARBA00032666"/>
    </source>
</evidence>
<evidence type="ECO:0000256" key="13">
    <source>
        <dbReference type="ARBA" id="ARBA00023004"/>
    </source>
</evidence>
<evidence type="ECO:0000313" key="27">
    <source>
        <dbReference type="EMBL" id="CAG2228890.1"/>
    </source>
</evidence>
<dbReference type="SUPFAM" id="SSF48264">
    <property type="entry name" value="Cytochrome P450"/>
    <property type="match status" value="1"/>
</dbReference>
<evidence type="ECO:0000256" key="1">
    <source>
        <dbReference type="ARBA" id="ARBA00001971"/>
    </source>
</evidence>
<evidence type="ECO:0000256" key="20">
    <source>
        <dbReference type="ARBA" id="ARBA00023250"/>
    </source>
</evidence>
<accession>A0A8S3TD94</accession>
<evidence type="ECO:0000256" key="17">
    <source>
        <dbReference type="ARBA" id="ARBA00023136"/>
    </source>
</evidence>
<keyword evidence="19" id="KW-0753">Steroid metabolism</keyword>
<dbReference type="Pfam" id="PF00067">
    <property type="entry name" value="p450"/>
    <property type="match status" value="1"/>
</dbReference>
<dbReference type="GO" id="GO:0005506">
    <property type="term" value="F:iron ion binding"/>
    <property type="evidence" value="ECO:0007669"/>
    <property type="project" value="InterPro"/>
</dbReference>
<keyword evidence="17" id="KW-0472">Membrane</keyword>
<dbReference type="GO" id="GO:0034650">
    <property type="term" value="P:cortisol metabolic process"/>
    <property type="evidence" value="ECO:0007669"/>
    <property type="project" value="TreeGrafter"/>
</dbReference>
<keyword evidence="16" id="KW-0496">Mitochondrion</keyword>
<dbReference type="InterPro" id="IPR002401">
    <property type="entry name" value="Cyt_P450_E_grp-I"/>
</dbReference>
<dbReference type="PROSITE" id="PS00086">
    <property type="entry name" value="CYTOCHROME_P450"/>
    <property type="match status" value="1"/>
</dbReference>
<dbReference type="FunFam" id="1.10.630.10:FF:000006">
    <property type="entry name" value="Cytochrome P450 302a1, mitochondrial"/>
    <property type="match status" value="1"/>
</dbReference>
<evidence type="ECO:0000256" key="18">
    <source>
        <dbReference type="ARBA" id="ARBA00023166"/>
    </source>
</evidence>
<feature type="binding site" description="axial binding residue" evidence="25">
    <location>
        <position position="475"/>
    </location>
    <ligand>
        <name>heme</name>
        <dbReference type="ChEBI" id="CHEBI:30413"/>
    </ligand>
    <ligandPart>
        <name>Fe</name>
        <dbReference type="ChEBI" id="CHEBI:18248"/>
    </ligandPart>
</feature>
<keyword evidence="9 25" id="KW-0479">Metal-binding</keyword>